<name>A0A822YDW2_NELNU</name>
<keyword evidence="3" id="KW-1185">Reference proteome</keyword>
<dbReference type="EMBL" id="DUZY01000003">
    <property type="protein sequence ID" value="DAD32354.1"/>
    <property type="molecule type" value="Genomic_DNA"/>
</dbReference>
<proteinExistence type="predicted"/>
<dbReference type="Proteomes" id="UP000607653">
    <property type="component" value="Unassembled WGS sequence"/>
</dbReference>
<evidence type="ECO:0000313" key="3">
    <source>
        <dbReference type="Proteomes" id="UP000607653"/>
    </source>
</evidence>
<sequence>MLLENQIPMMMFVDICFILNFMQQALGNWTPDLDVAGGGYDTSSRLSNHKEALVVRDIMLLENQIPFELVWIF</sequence>
<comment type="caution">
    <text evidence="2">The sequence shown here is derived from an EMBL/GenBank/DDBJ whole genome shotgun (WGS) entry which is preliminary data.</text>
</comment>
<keyword evidence="1" id="KW-0732">Signal</keyword>
<evidence type="ECO:0000313" key="2">
    <source>
        <dbReference type="EMBL" id="DAD32354.1"/>
    </source>
</evidence>
<gene>
    <name evidence="2" type="ORF">HUJ06_011205</name>
</gene>
<dbReference type="AlphaFoldDB" id="A0A822YDW2"/>
<reference evidence="2 3" key="1">
    <citation type="journal article" date="2020" name="Mol. Biol. Evol.">
        <title>Distinct Expression and Methylation Patterns for Genes with Different Fates following a Single Whole-Genome Duplication in Flowering Plants.</title>
        <authorList>
            <person name="Shi T."/>
            <person name="Rahmani R.S."/>
            <person name="Gugger P.F."/>
            <person name="Wang M."/>
            <person name="Li H."/>
            <person name="Zhang Y."/>
            <person name="Li Z."/>
            <person name="Wang Q."/>
            <person name="Van de Peer Y."/>
            <person name="Marchal K."/>
            <person name="Chen J."/>
        </authorList>
    </citation>
    <scope>NUCLEOTIDE SEQUENCE [LARGE SCALE GENOMIC DNA]</scope>
    <source>
        <tissue evidence="2">Leaf</tissue>
    </source>
</reference>
<feature type="signal peptide" evidence="1">
    <location>
        <begin position="1"/>
        <end position="27"/>
    </location>
</feature>
<dbReference type="Pfam" id="PF03140">
    <property type="entry name" value="DUF247"/>
    <property type="match status" value="1"/>
</dbReference>
<accession>A0A822YDW2</accession>
<evidence type="ECO:0000256" key="1">
    <source>
        <dbReference type="SAM" id="SignalP"/>
    </source>
</evidence>
<dbReference type="InterPro" id="IPR004158">
    <property type="entry name" value="DUF247_pln"/>
</dbReference>
<organism evidence="2 3">
    <name type="scientific">Nelumbo nucifera</name>
    <name type="common">Sacred lotus</name>
    <dbReference type="NCBI Taxonomy" id="4432"/>
    <lineage>
        <taxon>Eukaryota</taxon>
        <taxon>Viridiplantae</taxon>
        <taxon>Streptophyta</taxon>
        <taxon>Embryophyta</taxon>
        <taxon>Tracheophyta</taxon>
        <taxon>Spermatophyta</taxon>
        <taxon>Magnoliopsida</taxon>
        <taxon>Proteales</taxon>
        <taxon>Nelumbonaceae</taxon>
        <taxon>Nelumbo</taxon>
    </lineage>
</organism>
<protein>
    <submittedName>
        <fullName evidence="2">Uncharacterized protein</fullName>
    </submittedName>
</protein>
<feature type="chain" id="PRO_5032313663" evidence="1">
    <location>
        <begin position="28"/>
        <end position="73"/>
    </location>
</feature>